<dbReference type="Pfam" id="PF08659">
    <property type="entry name" value="KR"/>
    <property type="match status" value="1"/>
</dbReference>
<feature type="domain" description="Ketosynthase family 3 (KS3)" evidence="8">
    <location>
        <begin position="313"/>
        <end position="484"/>
    </location>
</feature>
<keyword evidence="3" id="KW-0597">Phosphoprotein</keyword>
<gene>
    <name evidence="9" type="ORF">G352_21111</name>
</gene>
<dbReference type="PROSITE" id="PS00012">
    <property type="entry name" value="PHOSPHOPANTETHEINE"/>
    <property type="match status" value="1"/>
</dbReference>
<dbReference type="InterPro" id="IPR020841">
    <property type="entry name" value="PKS_Beta-ketoAc_synthase_dom"/>
</dbReference>
<dbReference type="GO" id="GO:0031177">
    <property type="term" value="F:phosphopantetheine binding"/>
    <property type="evidence" value="ECO:0007669"/>
    <property type="project" value="InterPro"/>
</dbReference>
<dbReference type="CDD" id="cd00833">
    <property type="entry name" value="PKS"/>
    <property type="match status" value="1"/>
</dbReference>
<evidence type="ECO:0000259" key="8">
    <source>
        <dbReference type="PROSITE" id="PS52004"/>
    </source>
</evidence>
<feature type="domain" description="Carrier" evidence="7">
    <location>
        <begin position="216"/>
        <end position="291"/>
    </location>
</feature>
<keyword evidence="4" id="KW-0808">Transferase</keyword>
<dbReference type="PANTHER" id="PTHR43775">
    <property type="entry name" value="FATTY ACID SYNTHASE"/>
    <property type="match status" value="1"/>
</dbReference>
<dbReference type="InterPro" id="IPR020806">
    <property type="entry name" value="PKS_PP-bd"/>
</dbReference>
<evidence type="ECO:0000313" key="10">
    <source>
        <dbReference type="Proteomes" id="UP000011731"/>
    </source>
</evidence>
<dbReference type="SMART" id="SM01294">
    <property type="entry name" value="PKS_PP_betabranch"/>
    <property type="match status" value="1"/>
</dbReference>
<dbReference type="Gene3D" id="1.10.1200.10">
    <property type="entry name" value="ACP-like"/>
    <property type="match status" value="1"/>
</dbReference>
<dbReference type="SUPFAM" id="SSF47336">
    <property type="entry name" value="ACP-like"/>
    <property type="match status" value="1"/>
</dbReference>
<dbReference type="SMART" id="SM00825">
    <property type="entry name" value="PKS_KS"/>
    <property type="match status" value="1"/>
</dbReference>
<dbReference type="Gene3D" id="3.40.50.720">
    <property type="entry name" value="NAD(P)-binding Rossmann-like Domain"/>
    <property type="match status" value="1"/>
</dbReference>
<evidence type="ECO:0000256" key="4">
    <source>
        <dbReference type="ARBA" id="ARBA00022679"/>
    </source>
</evidence>
<dbReference type="GO" id="GO:0006633">
    <property type="term" value="P:fatty acid biosynthetic process"/>
    <property type="evidence" value="ECO:0007669"/>
    <property type="project" value="TreeGrafter"/>
</dbReference>
<evidence type="ECO:0000259" key="7">
    <source>
        <dbReference type="PROSITE" id="PS50075"/>
    </source>
</evidence>
<feature type="non-terminal residue" evidence="9">
    <location>
        <position position="484"/>
    </location>
</feature>
<comment type="caution">
    <text evidence="9">The sequence shown here is derived from an EMBL/GenBank/DDBJ whole genome shotgun (WGS) entry which is preliminary data.</text>
</comment>
<dbReference type="InterPro" id="IPR036736">
    <property type="entry name" value="ACP-like_sf"/>
</dbReference>
<dbReference type="InterPro" id="IPR050091">
    <property type="entry name" value="PKS_NRPS_Biosynth_Enz"/>
</dbReference>
<reference evidence="9 10" key="1">
    <citation type="journal article" date="2013" name="Genome Announc.">
        <title>Draft Genome Sequence of Rhodococcus ruber Strain BKS 20-38.</title>
        <authorList>
            <person name="Bala M."/>
            <person name="Kumar S."/>
            <person name="Raghava G.P."/>
            <person name="Mayilraj S."/>
        </authorList>
    </citation>
    <scope>NUCLEOTIDE SEQUENCE [LARGE SCALE GENOMIC DNA]</scope>
    <source>
        <strain evidence="9 10">BKS 20-38</strain>
    </source>
</reference>
<proteinExistence type="predicted"/>
<dbReference type="PANTHER" id="PTHR43775:SF51">
    <property type="entry name" value="INACTIVE PHENOLPHTHIOCEROL SYNTHESIS POLYKETIDE SYNTHASE TYPE I PKS1-RELATED"/>
    <property type="match status" value="1"/>
</dbReference>
<dbReference type="FunFam" id="1.10.1200.10:FF:000007">
    <property type="entry name" value="Probable polyketide synthase pks17"/>
    <property type="match status" value="1"/>
</dbReference>
<dbReference type="SUPFAM" id="SSF51735">
    <property type="entry name" value="NAD(P)-binding Rossmann-fold domains"/>
    <property type="match status" value="1"/>
</dbReference>
<dbReference type="GO" id="GO:0004312">
    <property type="term" value="F:fatty acid synthase activity"/>
    <property type="evidence" value="ECO:0007669"/>
    <property type="project" value="TreeGrafter"/>
</dbReference>
<dbReference type="SMART" id="SM00822">
    <property type="entry name" value="PKS_KR"/>
    <property type="match status" value="1"/>
</dbReference>
<dbReference type="RefSeq" id="WP_003938285.1">
    <property type="nucleotide sequence ID" value="NZ_AOEX01000074.1"/>
</dbReference>
<evidence type="ECO:0000313" key="9">
    <source>
        <dbReference type="EMBL" id="EME57811.1"/>
    </source>
</evidence>
<accession>M2X9L1</accession>
<dbReference type="AlphaFoldDB" id="M2X9L1"/>
<evidence type="ECO:0000256" key="3">
    <source>
        <dbReference type="ARBA" id="ARBA00022553"/>
    </source>
</evidence>
<evidence type="ECO:0000256" key="5">
    <source>
        <dbReference type="ARBA" id="ARBA00022832"/>
    </source>
</evidence>
<keyword evidence="6" id="KW-0443">Lipid metabolism</keyword>
<dbReference type="InterPro" id="IPR013968">
    <property type="entry name" value="PKS_KR"/>
</dbReference>
<keyword evidence="2" id="KW-0596">Phosphopantetheine</keyword>
<dbReference type="Pfam" id="PF00550">
    <property type="entry name" value="PP-binding"/>
    <property type="match status" value="1"/>
</dbReference>
<keyword evidence="10" id="KW-1185">Reference proteome</keyword>
<dbReference type="InterPro" id="IPR057326">
    <property type="entry name" value="KR_dom"/>
</dbReference>
<organism evidence="9 10">
    <name type="scientific">Rhodococcus ruber BKS 20-38</name>
    <dbReference type="NCBI Taxonomy" id="1278076"/>
    <lineage>
        <taxon>Bacteria</taxon>
        <taxon>Bacillati</taxon>
        <taxon>Actinomycetota</taxon>
        <taxon>Actinomycetes</taxon>
        <taxon>Mycobacteriales</taxon>
        <taxon>Nocardiaceae</taxon>
        <taxon>Rhodococcus</taxon>
    </lineage>
</organism>
<dbReference type="Pfam" id="PF00109">
    <property type="entry name" value="ketoacyl-synt"/>
    <property type="match status" value="1"/>
</dbReference>
<comment type="pathway">
    <text evidence="1">Lipid metabolism.</text>
</comment>
<dbReference type="InterPro" id="IPR014030">
    <property type="entry name" value="Ketoacyl_synth_N"/>
</dbReference>
<sequence>MVDVVACDAADRESLKKLLDSIPDLSGVVHAAGTLDDGVIVSLNSARLQRVMRPKIDAAWNLHHLTLDRDLSMFVLFSSVSSIFGSAGQANYAAANAALEALAHHRVGLGLPAVALAWGLWEQTSGMTAHLTDVDRRRTARDGVLALSSRDGLALFDAGVAADHPTLVAARLELSRLGSILVSGLKPAKITRAVASPDSGTLVDRMAGMPTRQRTRALTDLVRDTVADVLGHTGREDIGADDSFRDLGLDSLTAVELRNRLSTAAGVALPSTLVFDHPTARAVAERLDSELLGRVSGTAPVRAEMPSASSDSNDPIVIVSMACRYPGGVGSPEQLWTLLSEEQDVVAGFPTDRGWDLDGLFDPDPDHPGTSYTRFGGFLDDVAGFDAGLFGISPREALVMDPQQRLLLESTWELLERAGISPDSLRGSSTGVFVGTNGQDYGTRLGTVPAEAEGYLLTGTAGSVISGRISYVFGFEGPAVTVDT</sequence>
<evidence type="ECO:0000256" key="2">
    <source>
        <dbReference type="ARBA" id="ARBA00022450"/>
    </source>
</evidence>
<dbReference type="InterPro" id="IPR016039">
    <property type="entry name" value="Thiolase-like"/>
</dbReference>
<protein>
    <submittedName>
        <fullName evidence="9">Short-chain dehydrogenase/reductase SDR</fullName>
    </submittedName>
</protein>
<dbReference type="PROSITE" id="PS50075">
    <property type="entry name" value="CARRIER"/>
    <property type="match status" value="1"/>
</dbReference>
<dbReference type="PROSITE" id="PS52004">
    <property type="entry name" value="KS3_2"/>
    <property type="match status" value="1"/>
</dbReference>
<evidence type="ECO:0000256" key="1">
    <source>
        <dbReference type="ARBA" id="ARBA00005189"/>
    </source>
</evidence>
<dbReference type="Proteomes" id="UP000011731">
    <property type="component" value="Unassembled WGS sequence"/>
</dbReference>
<dbReference type="InterPro" id="IPR006162">
    <property type="entry name" value="Ppantetheine_attach_site"/>
</dbReference>
<evidence type="ECO:0000256" key="6">
    <source>
        <dbReference type="ARBA" id="ARBA00023098"/>
    </source>
</evidence>
<keyword evidence="5" id="KW-0276">Fatty acid metabolism</keyword>
<name>M2X9L1_9NOCA</name>
<dbReference type="Gene3D" id="3.40.47.10">
    <property type="match status" value="1"/>
</dbReference>
<dbReference type="SMART" id="SM00823">
    <property type="entry name" value="PKS_PP"/>
    <property type="match status" value="1"/>
</dbReference>
<dbReference type="EMBL" id="AOEX01000074">
    <property type="protein sequence ID" value="EME57811.1"/>
    <property type="molecule type" value="Genomic_DNA"/>
</dbReference>
<dbReference type="InterPro" id="IPR036291">
    <property type="entry name" value="NAD(P)-bd_dom_sf"/>
</dbReference>
<dbReference type="SUPFAM" id="SSF53901">
    <property type="entry name" value="Thiolase-like"/>
    <property type="match status" value="1"/>
</dbReference>
<dbReference type="InterPro" id="IPR009081">
    <property type="entry name" value="PP-bd_ACP"/>
</dbReference>